<gene>
    <name evidence="2" type="ORF">EEJ31_09090</name>
</gene>
<accession>A0A3M8L9F3</accession>
<evidence type="ECO:0000313" key="2">
    <source>
        <dbReference type="EMBL" id="RNE62070.1"/>
    </source>
</evidence>
<name>A0A3M8L9F3_9MICO</name>
<comment type="caution">
    <text evidence="2">The sequence shown here is derived from an EMBL/GenBank/DDBJ whole genome shotgun (WGS) entry which is preliminary data.</text>
</comment>
<keyword evidence="3" id="KW-1185">Reference proteome</keyword>
<dbReference type="EMBL" id="RDSR01000014">
    <property type="protein sequence ID" value="RNE62070.1"/>
    <property type="molecule type" value="Genomic_DNA"/>
</dbReference>
<feature type="non-terminal residue" evidence="2">
    <location>
        <position position="1"/>
    </location>
</feature>
<reference evidence="2 3" key="1">
    <citation type="submission" date="2018-11" db="EMBL/GenBank/DDBJ databases">
        <title>Cryobacterium sp. nov., isolated from rhizosphere soil of lettuce.</title>
        <authorList>
            <person name="Wang Y."/>
        </authorList>
    </citation>
    <scope>NUCLEOTIDE SEQUENCE [LARGE SCALE GENOMIC DNA]</scope>
    <source>
        <strain evidence="2 3">NEAU-85</strain>
    </source>
</reference>
<proteinExistence type="predicted"/>
<protein>
    <submittedName>
        <fullName evidence="2">Histidine phosphatase family protein</fullName>
    </submittedName>
</protein>
<organism evidence="2 3">
    <name type="scientific">Cryobacterium tepidiphilum</name>
    <dbReference type="NCBI Taxonomy" id="2486026"/>
    <lineage>
        <taxon>Bacteria</taxon>
        <taxon>Bacillati</taxon>
        <taxon>Actinomycetota</taxon>
        <taxon>Actinomycetes</taxon>
        <taxon>Micrococcales</taxon>
        <taxon>Microbacteriaceae</taxon>
        <taxon>Cryobacterium</taxon>
    </lineage>
</organism>
<feature type="region of interest" description="Disordered" evidence="1">
    <location>
        <begin position="1"/>
        <end position="38"/>
    </location>
</feature>
<evidence type="ECO:0000256" key="1">
    <source>
        <dbReference type="SAM" id="MobiDB-lite"/>
    </source>
</evidence>
<dbReference type="Proteomes" id="UP000279859">
    <property type="component" value="Unassembled WGS sequence"/>
</dbReference>
<dbReference type="AlphaFoldDB" id="A0A3M8L9F3"/>
<sequence length="38" mass="3757">EFAARHELHNTAVVALEGSPDGGGAVDEGLQTGPGEPA</sequence>
<evidence type="ECO:0000313" key="3">
    <source>
        <dbReference type="Proteomes" id="UP000279859"/>
    </source>
</evidence>